<keyword evidence="1" id="KW-0472">Membrane</keyword>
<evidence type="ECO:0000313" key="3">
    <source>
        <dbReference type="Proteomes" id="UP000230423"/>
    </source>
</evidence>
<dbReference type="EMBL" id="KZ361460">
    <property type="protein sequence ID" value="PIO58355.1"/>
    <property type="molecule type" value="Genomic_DNA"/>
</dbReference>
<reference evidence="2 3" key="1">
    <citation type="submission" date="2015-09" db="EMBL/GenBank/DDBJ databases">
        <title>Draft genome of the parasitic nematode Teladorsagia circumcincta isolate WARC Sus (inbred).</title>
        <authorList>
            <person name="Mitreva M."/>
        </authorList>
    </citation>
    <scope>NUCLEOTIDE SEQUENCE [LARGE SCALE GENOMIC DNA]</scope>
    <source>
        <strain evidence="2 3">S</strain>
    </source>
</reference>
<keyword evidence="1" id="KW-1133">Transmembrane helix</keyword>
<keyword evidence="1" id="KW-0812">Transmembrane</keyword>
<organism evidence="2 3">
    <name type="scientific">Teladorsagia circumcincta</name>
    <name type="common">Brown stomach worm</name>
    <name type="synonym">Ostertagia circumcincta</name>
    <dbReference type="NCBI Taxonomy" id="45464"/>
    <lineage>
        <taxon>Eukaryota</taxon>
        <taxon>Metazoa</taxon>
        <taxon>Ecdysozoa</taxon>
        <taxon>Nematoda</taxon>
        <taxon>Chromadorea</taxon>
        <taxon>Rhabditida</taxon>
        <taxon>Rhabditina</taxon>
        <taxon>Rhabditomorpha</taxon>
        <taxon>Strongyloidea</taxon>
        <taxon>Trichostrongylidae</taxon>
        <taxon>Teladorsagia</taxon>
    </lineage>
</organism>
<accession>A0A2G9TKA4</accession>
<dbReference type="AlphaFoldDB" id="A0A2G9TKA4"/>
<evidence type="ECO:0000313" key="2">
    <source>
        <dbReference type="EMBL" id="PIO58355.1"/>
    </source>
</evidence>
<feature type="transmembrane region" description="Helical" evidence="1">
    <location>
        <begin position="52"/>
        <end position="74"/>
    </location>
</feature>
<keyword evidence="3" id="KW-1185">Reference proteome</keyword>
<gene>
    <name evidence="2" type="ORF">TELCIR_20212</name>
</gene>
<evidence type="ECO:0000256" key="1">
    <source>
        <dbReference type="SAM" id="Phobius"/>
    </source>
</evidence>
<name>A0A2G9TKA4_TELCI</name>
<protein>
    <submittedName>
        <fullName evidence="2">Uncharacterized protein</fullName>
    </submittedName>
</protein>
<dbReference type="Proteomes" id="UP000230423">
    <property type="component" value="Unassembled WGS sequence"/>
</dbReference>
<sequence>MPLEQRFVDEVTRVDFTILMMTVTKTMRIGTETRHSSFKRFLAQVGVRRQKFFIMVINFRLYSYLLPFHAIFLVFSNDKVSSVLLFECLTVMLSTMLKW</sequence>
<proteinExistence type="predicted"/>